<dbReference type="Proteomes" id="UP000187203">
    <property type="component" value="Unassembled WGS sequence"/>
</dbReference>
<evidence type="ECO:0000313" key="1">
    <source>
        <dbReference type="EMBL" id="OMO90983.1"/>
    </source>
</evidence>
<evidence type="ECO:0000313" key="2">
    <source>
        <dbReference type="Proteomes" id="UP000187203"/>
    </source>
</evidence>
<sequence length="110" mass="12434">MAAVVTGQLDVANIKANKDEVVLSFSYLFKNYTVKLQLALPIALNTFLRPTTTPDEDICRLWNLLTEPTLKVFRKVDRVPLGPILTSTSFARFIHTTFKGSRRENYTCPA</sequence>
<organism evidence="1 2">
    <name type="scientific">Corchorus olitorius</name>
    <dbReference type="NCBI Taxonomy" id="93759"/>
    <lineage>
        <taxon>Eukaryota</taxon>
        <taxon>Viridiplantae</taxon>
        <taxon>Streptophyta</taxon>
        <taxon>Embryophyta</taxon>
        <taxon>Tracheophyta</taxon>
        <taxon>Spermatophyta</taxon>
        <taxon>Magnoliopsida</taxon>
        <taxon>eudicotyledons</taxon>
        <taxon>Gunneridae</taxon>
        <taxon>Pentapetalae</taxon>
        <taxon>rosids</taxon>
        <taxon>malvids</taxon>
        <taxon>Malvales</taxon>
        <taxon>Malvaceae</taxon>
        <taxon>Grewioideae</taxon>
        <taxon>Apeibeae</taxon>
        <taxon>Corchorus</taxon>
    </lineage>
</organism>
<name>A0A1R3J812_9ROSI</name>
<proteinExistence type="predicted"/>
<dbReference type="AlphaFoldDB" id="A0A1R3J812"/>
<keyword evidence="2" id="KW-1185">Reference proteome</keyword>
<dbReference type="EMBL" id="AWUE01016496">
    <property type="protein sequence ID" value="OMO90983.1"/>
    <property type="molecule type" value="Genomic_DNA"/>
</dbReference>
<reference evidence="2" key="1">
    <citation type="submission" date="2013-09" db="EMBL/GenBank/DDBJ databases">
        <title>Corchorus olitorius genome sequencing.</title>
        <authorList>
            <person name="Alam M."/>
            <person name="Haque M.S."/>
            <person name="Islam M.S."/>
            <person name="Emdad E.M."/>
            <person name="Islam M.M."/>
            <person name="Ahmed B."/>
            <person name="Halim A."/>
            <person name="Hossen Q.M.M."/>
            <person name="Hossain M.Z."/>
            <person name="Ahmed R."/>
            <person name="Khan M.M."/>
            <person name="Islam R."/>
            <person name="Rashid M.M."/>
            <person name="Khan S.A."/>
            <person name="Rahman M.S."/>
            <person name="Alam M."/>
            <person name="Yahiya A.S."/>
            <person name="Khan M.S."/>
            <person name="Azam M.S."/>
            <person name="Haque T."/>
            <person name="Lashkar M.Z.H."/>
            <person name="Akhand A.I."/>
            <person name="Morshed G."/>
            <person name="Roy S."/>
            <person name="Uddin K.S."/>
            <person name="Rabeya T."/>
            <person name="Hossain A.S."/>
            <person name="Chowdhury A."/>
            <person name="Snigdha A.R."/>
            <person name="Mortoza M.S."/>
            <person name="Matin S.A."/>
            <person name="Hoque S.M.E."/>
            <person name="Islam M.K."/>
            <person name="Roy D.K."/>
            <person name="Haider R."/>
            <person name="Moosa M.M."/>
            <person name="Elias S.M."/>
            <person name="Hasan A.M."/>
            <person name="Jahan S."/>
            <person name="Shafiuddin M."/>
            <person name="Mahmood N."/>
            <person name="Shommy N.S."/>
        </authorList>
    </citation>
    <scope>NUCLEOTIDE SEQUENCE [LARGE SCALE GENOMIC DNA]</scope>
    <source>
        <strain evidence="2">cv. O-4</strain>
    </source>
</reference>
<accession>A0A1R3J812</accession>
<gene>
    <name evidence="1" type="ORF">COLO4_18745</name>
</gene>
<comment type="caution">
    <text evidence="1">The sequence shown here is derived from an EMBL/GenBank/DDBJ whole genome shotgun (WGS) entry which is preliminary data.</text>
</comment>
<protein>
    <submittedName>
        <fullName evidence="1">AP-2 complex subunit alpha-2-like protein</fullName>
    </submittedName>
</protein>